<dbReference type="OrthoDB" id="265717at2759"/>
<dbReference type="InterPro" id="IPR050869">
    <property type="entry name" value="H3K4_H4K5_MeTrfase"/>
</dbReference>
<dbReference type="CDD" id="cd20071">
    <property type="entry name" value="SET_SMYD"/>
    <property type="match status" value="1"/>
</dbReference>
<comment type="caution">
    <text evidence="2">The sequence shown here is derived from an EMBL/GenBank/DDBJ whole genome shotgun (WGS) entry which is preliminary data.</text>
</comment>
<feature type="region of interest" description="Disordered" evidence="1">
    <location>
        <begin position="104"/>
        <end position="138"/>
    </location>
</feature>
<feature type="region of interest" description="Disordered" evidence="1">
    <location>
        <begin position="186"/>
        <end position="224"/>
    </location>
</feature>
<evidence type="ECO:0000313" key="2">
    <source>
        <dbReference type="EMBL" id="KPI90241.1"/>
    </source>
</evidence>
<dbReference type="VEuPathDB" id="TriTrypDB:Lsey_0008_0280"/>
<protein>
    <recommendedName>
        <fullName evidence="4">SET domain-containing protein</fullName>
    </recommendedName>
</protein>
<dbReference type="PANTHER" id="PTHR12197:SF251">
    <property type="entry name" value="EG:BACR7C10.4 PROTEIN"/>
    <property type="match status" value="1"/>
</dbReference>
<feature type="compositionally biased region" description="Low complexity" evidence="1">
    <location>
        <begin position="122"/>
        <end position="135"/>
    </location>
</feature>
<dbReference type="PANTHER" id="PTHR12197">
    <property type="entry name" value="HISTONE-LYSINE N-METHYLTRANSFERASE SMYD"/>
    <property type="match status" value="1"/>
</dbReference>
<evidence type="ECO:0008006" key="4">
    <source>
        <dbReference type="Google" id="ProtNLM"/>
    </source>
</evidence>
<name>A0A0N1PGC9_LEPSE</name>
<dbReference type="SUPFAM" id="SSF82199">
    <property type="entry name" value="SET domain"/>
    <property type="match status" value="1"/>
</dbReference>
<reference evidence="2 3" key="1">
    <citation type="journal article" date="2015" name="PLoS Pathog.">
        <title>Leptomonas seymouri: Adaptations to the Dixenous Life Cycle Analyzed by Genome Sequencing, Transcriptome Profiling and Co-infection with Leishmania donovani.</title>
        <authorList>
            <person name="Kraeva N."/>
            <person name="Butenko A."/>
            <person name="Hlavacova J."/>
            <person name="Kostygov A."/>
            <person name="Myskova J."/>
            <person name="Grybchuk D."/>
            <person name="Lestinova T."/>
            <person name="Votypka J."/>
            <person name="Volf P."/>
            <person name="Opperdoes F."/>
            <person name="Flegontov P."/>
            <person name="Lukes J."/>
            <person name="Yurchenko V."/>
        </authorList>
    </citation>
    <scope>NUCLEOTIDE SEQUENCE [LARGE SCALE GENOMIC DNA]</scope>
    <source>
        <strain evidence="2 3">ATCC 30220</strain>
    </source>
</reference>
<dbReference type="OMA" id="TYLYKHA"/>
<keyword evidence="3" id="KW-1185">Reference proteome</keyword>
<dbReference type="EMBL" id="LJSK01000008">
    <property type="protein sequence ID" value="KPI90241.1"/>
    <property type="molecule type" value="Genomic_DNA"/>
</dbReference>
<feature type="compositionally biased region" description="Low complexity" evidence="1">
    <location>
        <begin position="186"/>
        <end position="203"/>
    </location>
</feature>
<dbReference type="InterPro" id="IPR046341">
    <property type="entry name" value="SET_dom_sf"/>
</dbReference>
<gene>
    <name evidence="2" type="ORF">ABL78_0623</name>
</gene>
<proteinExistence type="predicted"/>
<dbReference type="Proteomes" id="UP000038009">
    <property type="component" value="Unassembled WGS sequence"/>
</dbReference>
<organism evidence="2 3">
    <name type="scientific">Leptomonas seymouri</name>
    <dbReference type="NCBI Taxonomy" id="5684"/>
    <lineage>
        <taxon>Eukaryota</taxon>
        <taxon>Discoba</taxon>
        <taxon>Euglenozoa</taxon>
        <taxon>Kinetoplastea</taxon>
        <taxon>Metakinetoplastina</taxon>
        <taxon>Trypanosomatida</taxon>
        <taxon>Trypanosomatidae</taxon>
        <taxon>Leishmaniinae</taxon>
        <taxon>Leptomonas</taxon>
    </lineage>
</organism>
<accession>A0A0N1PGC9</accession>
<dbReference type="GO" id="GO:0005634">
    <property type="term" value="C:nucleus"/>
    <property type="evidence" value="ECO:0007669"/>
    <property type="project" value="TreeGrafter"/>
</dbReference>
<evidence type="ECO:0000256" key="1">
    <source>
        <dbReference type="SAM" id="MobiDB-lite"/>
    </source>
</evidence>
<evidence type="ECO:0000313" key="3">
    <source>
        <dbReference type="Proteomes" id="UP000038009"/>
    </source>
</evidence>
<sequence>MIILFHITDSRGLRHRFSAVCGPATTAAGAINQLRTKLCISPEVEVEVHLANDVPIRHLTAPLTSLRKQRSGCAQVVHMQLWAVLSGPEAAVREINYEAAEAVDAANAETEEEDDDSVFATSLSSSQSGRHSSGSAAHVGAPVHATRIMFAGPPSRVSITPVHAKVPSNVPSTLSARPTQEQDIAATSATGAQAVGAAPANGGTQKPSPSAAVEKMPPSEPTPVAVTATADAPVIKRRNSRPPATLSVEMPLTARAPVRRPPVDVQRAELQVPQSARGVATALRSAATTAAAAGLPASGGRYVEVASDAAAPLYRTGIARRDTAIGQIIMREYPKIIQREPKMIVAAVKDNVHLASLSFSKEFAAVSDLEGVDDTTYARCFSIGLTHGQELCSGGGVGGANNEGARLALYGELSSLRHSCCPNAAVQYDLFRAPYAGSCRCAVLAGIPQGQEITYLYKHADSLAFLLLSRDRRRNLLWRKYFMECHCPRCTEVGLDEAAAGDPIVKKKGSKKGTRKVQAQKIGTRTKAQREAEATLTGAFFTNSTVDRDSKKQKALMEKMREDFDALQIMDDTGVEINLSLVGNVPPQQRTKQCNRLLAFLRKYGSSDSVLRLHEHHWRMNLARAAYVQETVRLCAVMGATPEARLRDPHCKTLFTPTKSVYDVCLKQLVVEALFIPPGHPHSLTTYESFLYLVAVLPLSLAHTITRSAQSTESIKWKQLEETKEAWSVLKRTALPLPVRQLVQQKESCSAAAADLPTQPLTARGRRNQDLPAVTTIKFPPTKARAQPNQNVTEERAY</sequence>
<dbReference type="Gene3D" id="2.170.270.10">
    <property type="entry name" value="SET domain"/>
    <property type="match status" value="1"/>
</dbReference>
<dbReference type="AlphaFoldDB" id="A0A0N1PGC9"/>